<dbReference type="AlphaFoldDB" id="X0X9E6"/>
<sequence>MADEVALKTELDVDPLGRGYAGMNDKEATDDINTKYRDKNYPILLDAVNYAIRENGKWTEYRERAELQTVSGTYDNQSMREFMDMFGS</sequence>
<dbReference type="EMBL" id="BARS01048022">
    <property type="protein sequence ID" value="GAG32022.1"/>
    <property type="molecule type" value="Genomic_DNA"/>
</dbReference>
<name>X0X9E6_9ZZZZ</name>
<protein>
    <submittedName>
        <fullName evidence="1">Uncharacterized protein</fullName>
    </submittedName>
</protein>
<comment type="caution">
    <text evidence="1">The sequence shown here is derived from an EMBL/GenBank/DDBJ whole genome shotgun (WGS) entry which is preliminary data.</text>
</comment>
<evidence type="ECO:0000313" key="1">
    <source>
        <dbReference type="EMBL" id="GAG32022.1"/>
    </source>
</evidence>
<accession>X0X9E6</accession>
<feature type="non-terminal residue" evidence="1">
    <location>
        <position position="88"/>
    </location>
</feature>
<organism evidence="1">
    <name type="scientific">marine sediment metagenome</name>
    <dbReference type="NCBI Taxonomy" id="412755"/>
    <lineage>
        <taxon>unclassified sequences</taxon>
        <taxon>metagenomes</taxon>
        <taxon>ecological metagenomes</taxon>
    </lineage>
</organism>
<reference evidence="1" key="1">
    <citation type="journal article" date="2014" name="Front. Microbiol.">
        <title>High frequency of phylogenetically diverse reductive dehalogenase-homologous genes in deep subseafloor sedimentary metagenomes.</title>
        <authorList>
            <person name="Kawai M."/>
            <person name="Futagami T."/>
            <person name="Toyoda A."/>
            <person name="Takaki Y."/>
            <person name="Nishi S."/>
            <person name="Hori S."/>
            <person name="Arai W."/>
            <person name="Tsubouchi T."/>
            <person name="Morono Y."/>
            <person name="Uchiyama I."/>
            <person name="Ito T."/>
            <person name="Fujiyama A."/>
            <person name="Inagaki F."/>
            <person name="Takami H."/>
        </authorList>
    </citation>
    <scope>NUCLEOTIDE SEQUENCE</scope>
    <source>
        <strain evidence="1">Expedition CK06-06</strain>
    </source>
</reference>
<gene>
    <name evidence="1" type="ORF">S01H1_72053</name>
</gene>
<proteinExistence type="predicted"/>